<dbReference type="InterPro" id="IPR001031">
    <property type="entry name" value="Thioesterase"/>
</dbReference>
<dbReference type="Pfam" id="PF00501">
    <property type="entry name" value="AMP-binding"/>
    <property type="match status" value="3"/>
</dbReference>
<dbReference type="InterPro" id="IPR029058">
    <property type="entry name" value="AB_hydrolase_fold"/>
</dbReference>
<evidence type="ECO:0000313" key="7">
    <source>
        <dbReference type="Proteomes" id="UP000663929"/>
    </source>
</evidence>
<dbReference type="Proteomes" id="UP000663929">
    <property type="component" value="Chromosome"/>
</dbReference>
<evidence type="ECO:0000256" key="3">
    <source>
        <dbReference type="ARBA" id="ARBA00022553"/>
    </source>
</evidence>
<dbReference type="GO" id="GO:0009239">
    <property type="term" value="P:enterobactin biosynthetic process"/>
    <property type="evidence" value="ECO:0007669"/>
    <property type="project" value="TreeGrafter"/>
</dbReference>
<comment type="cofactor">
    <cofactor evidence="1">
        <name>pantetheine 4'-phosphate</name>
        <dbReference type="ChEBI" id="CHEBI:47942"/>
    </cofactor>
</comment>
<dbReference type="InterPro" id="IPR036736">
    <property type="entry name" value="ACP-like_sf"/>
</dbReference>
<dbReference type="SUPFAM" id="SSF52777">
    <property type="entry name" value="CoA-dependent acyltransferases"/>
    <property type="match status" value="8"/>
</dbReference>
<dbReference type="InterPro" id="IPR001242">
    <property type="entry name" value="Condensation_dom"/>
</dbReference>
<dbReference type="InterPro" id="IPR000873">
    <property type="entry name" value="AMP-dep_synth/lig_dom"/>
</dbReference>
<dbReference type="Pfam" id="PF18563">
    <property type="entry name" value="TubC_N"/>
    <property type="match status" value="1"/>
</dbReference>
<dbReference type="SUPFAM" id="SSF56801">
    <property type="entry name" value="Acetyl-CoA synthetase-like"/>
    <property type="match status" value="3"/>
</dbReference>
<dbReference type="InterPro" id="IPR045851">
    <property type="entry name" value="AMP-bd_C_sf"/>
</dbReference>
<evidence type="ECO:0000256" key="2">
    <source>
        <dbReference type="ARBA" id="ARBA00022450"/>
    </source>
</evidence>
<dbReference type="PROSITE" id="PS00012">
    <property type="entry name" value="PHOSPHOPANTETHEINE"/>
    <property type="match status" value="3"/>
</dbReference>
<dbReference type="FunFam" id="3.30.300.30:FF:000010">
    <property type="entry name" value="Enterobactin synthetase component F"/>
    <property type="match status" value="1"/>
</dbReference>
<dbReference type="Pfam" id="PF00975">
    <property type="entry name" value="Thioesterase"/>
    <property type="match status" value="1"/>
</dbReference>
<dbReference type="CDD" id="cd05930">
    <property type="entry name" value="A_NRPS"/>
    <property type="match status" value="2"/>
</dbReference>
<dbReference type="Gene3D" id="3.40.50.12780">
    <property type="entry name" value="N-terminal domain of ligase-like"/>
    <property type="match status" value="1"/>
</dbReference>
<dbReference type="FunFam" id="3.40.50.12780:FF:000012">
    <property type="entry name" value="Non-ribosomal peptide synthetase"/>
    <property type="match status" value="1"/>
</dbReference>
<dbReference type="Gene3D" id="1.10.1200.10">
    <property type="entry name" value="ACP-like"/>
    <property type="match status" value="3"/>
</dbReference>
<evidence type="ECO:0000256" key="1">
    <source>
        <dbReference type="ARBA" id="ARBA00001957"/>
    </source>
</evidence>
<dbReference type="FunFam" id="3.30.559.10:FF:000012">
    <property type="entry name" value="Non-ribosomal peptide synthetase"/>
    <property type="match status" value="1"/>
</dbReference>
<dbReference type="Gene3D" id="3.30.300.30">
    <property type="match status" value="3"/>
</dbReference>
<dbReference type="Gene3D" id="2.30.38.10">
    <property type="entry name" value="Luciferase, Domain 3"/>
    <property type="match status" value="2"/>
</dbReference>
<proteinExistence type="predicted"/>
<dbReference type="GO" id="GO:0031177">
    <property type="term" value="F:phosphopantetheine binding"/>
    <property type="evidence" value="ECO:0007669"/>
    <property type="project" value="InterPro"/>
</dbReference>
<dbReference type="FunFam" id="3.40.50.980:FF:000002">
    <property type="entry name" value="Enterobactin synthetase component F"/>
    <property type="match status" value="1"/>
</dbReference>
<dbReference type="FunFam" id="1.10.1200.10:FF:000016">
    <property type="entry name" value="Non-ribosomal peptide synthase"/>
    <property type="match status" value="1"/>
</dbReference>
<dbReference type="InterPro" id="IPR020845">
    <property type="entry name" value="AMP-binding_CS"/>
</dbReference>
<dbReference type="GO" id="GO:0047527">
    <property type="term" value="F:2,3-dihydroxybenzoate-serine ligase activity"/>
    <property type="evidence" value="ECO:0007669"/>
    <property type="project" value="TreeGrafter"/>
</dbReference>
<name>A0A8A4TT75_SULCO</name>
<dbReference type="InterPro" id="IPR006162">
    <property type="entry name" value="Ppantetheine_attach_site"/>
</dbReference>
<dbReference type="InterPro" id="IPR009081">
    <property type="entry name" value="PP-bd_ACP"/>
</dbReference>
<dbReference type="Gene3D" id="3.40.50.980">
    <property type="match status" value="4"/>
</dbReference>
<dbReference type="EMBL" id="CP071793">
    <property type="protein sequence ID" value="QTD52252.1"/>
    <property type="molecule type" value="Genomic_DNA"/>
</dbReference>
<dbReference type="GO" id="GO:0072330">
    <property type="term" value="P:monocarboxylic acid biosynthetic process"/>
    <property type="evidence" value="ECO:0007669"/>
    <property type="project" value="UniProtKB-ARBA"/>
</dbReference>
<dbReference type="SUPFAM" id="SSF47336">
    <property type="entry name" value="ACP-like"/>
    <property type="match status" value="3"/>
</dbReference>
<dbReference type="SUPFAM" id="SSF53474">
    <property type="entry name" value="alpha/beta-Hydrolases"/>
    <property type="match status" value="1"/>
</dbReference>
<dbReference type="Pfam" id="PF00550">
    <property type="entry name" value="PP-binding"/>
    <property type="match status" value="3"/>
</dbReference>
<dbReference type="PROSITE" id="PS50075">
    <property type="entry name" value="CARRIER"/>
    <property type="match status" value="3"/>
</dbReference>
<keyword evidence="7" id="KW-1185">Reference proteome</keyword>
<dbReference type="Pfam" id="PF13193">
    <property type="entry name" value="AMP-binding_C"/>
    <property type="match status" value="3"/>
</dbReference>
<dbReference type="GO" id="GO:0005829">
    <property type="term" value="C:cytosol"/>
    <property type="evidence" value="ECO:0007669"/>
    <property type="project" value="TreeGrafter"/>
</dbReference>
<dbReference type="GO" id="GO:0009366">
    <property type="term" value="C:enterobactin synthetase complex"/>
    <property type="evidence" value="ECO:0007669"/>
    <property type="project" value="TreeGrafter"/>
</dbReference>
<accession>A0A8A4TT75</accession>
<dbReference type="PANTHER" id="PTHR45527">
    <property type="entry name" value="NONRIBOSOMAL PEPTIDE SYNTHETASE"/>
    <property type="match status" value="1"/>
</dbReference>
<evidence type="ECO:0000256" key="4">
    <source>
        <dbReference type="SAM" id="MobiDB-lite"/>
    </source>
</evidence>
<dbReference type="KEGG" id="scor:J3U87_07240"/>
<feature type="domain" description="Carrier" evidence="5">
    <location>
        <begin position="1518"/>
        <end position="1593"/>
    </location>
</feature>
<dbReference type="SMART" id="SM00823">
    <property type="entry name" value="PKS_PP"/>
    <property type="match status" value="3"/>
</dbReference>
<dbReference type="Gene3D" id="3.40.50.1820">
    <property type="entry name" value="alpha/beta hydrolase"/>
    <property type="match status" value="1"/>
</dbReference>
<dbReference type="InterPro" id="IPR042099">
    <property type="entry name" value="ANL_N_sf"/>
</dbReference>
<protein>
    <submittedName>
        <fullName evidence="6">Amino acid adenylation domain-containing protein</fullName>
    </submittedName>
</protein>
<dbReference type="InterPro" id="IPR010071">
    <property type="entry name" value="AA_adenyl_dom"/>
</dbReference>
<keyword evidence="3" id="KW-0597">Phosphoprotein</keyword>
<dbReference type="Gene3D" id="1.10.10.1830">
    <property type="entry name" value="Non-ribosomal peptide synthase, adenylation domain"/>
    <property type="match status" value="1"/>
</dbReference>
<feature type="domain" description="Carrier" evidence="5">
    <location>
        <begin position="2600"/>
        <end position="2675"/>
    </location>
</feature>
<dbReference type="FunFam" id="2.30.38.10:FF:000001">
    <property type="entry name" value="Non-ribosomal peptide synthetase PvdI"/>
    <property type="match status" value="1"/>
</dbReference>
<dbReference type="InterPro" id="IPR044894">
    <property type="entry name" value="TubC_N_sf"/>
</dbReference>
<dbReference type="InterPro" id="IPR023213">
    <property type="entry name" value="CAT-like_dom_sf"/>
</dbReference>
<dbReference type="GO" id="GO:0043041">
    <property type="term" value="P:amino acid activation for nonribosomal peptide biosynthetic process"/>
    <property type="evidence" value="ECO:0007669"/>
    <property type="project" value="TreeGrafter"/>
</dbReference>
<dbReference type="InterPro" id="IPR020806">
    <property type="entry name" value="PKS_PP-bd"/>
</dbReference>
<dbReference type="InterPro" id="IPR025110">
    <property type="entry name" value="AMP-bd_C"/>
</dbReference>
<dbReference type="CDD" id="cd17643">
    <property type="entry name" value="A_NRPS_Cytc1-like"/>
    <property type="match status" value="1"/>
</dbReference>
<dbReference type="InterPro" id="IPR041464">
    <property type="entry name" value="TubC_N"/>
</dbReference>
<feature type="region of interest" description="Disordered" evidence="4">
    <location>
        <begin position="1499"/>
        <end position="1521"/>
    </location>
</feature>
<dbReference type="NCBIfam" id="TIGR01733">
    <property type="entry name" value="AA-adenyl-dom"/>
    <property type="match status" value="3"/>
</dbReference>
<dbReference type="FunFam" id="3.40.50.980:FF:000001">
    <property type="entry name" value="Non-ribosomal peptide synthetase"/>
    <property type="match status" value="1"/>
</dbReference>
<gene>
    <name evidence="6" type="ORF">J3U87_07240</name>
</gene>
<keyword evidence="2" id="KW-0596">Phosphopantetheine</keyword>
<evidence type="ECO:0000313" key="6">
    <source>
        <dbReference type="EMBL" id="QTD52252.1"/>
    </source>
</evidence>
<organism evidence="6 7">
    <name type="scientific">Sulfidibacter corallicola</name>
    <dbReference type="NCBI Taxonomy" id="2818388"/>
    <lineage>
        <taxon>Bacteria</taxon>
        <taxon>Pseudomonadati</taxon>
        <taxon>Acidobacteriota</taxon>
        <taxon>Holophagae</taxon>
        <taxon>Acanthopleuribacterales</taxon>
        <taxon>Acanthopleuribacteraceae</taxon>
        <taxon>Sulfidibacter</taxon>
    </lineage>
</organism>
<dbReference type="RefSeq" id="WP_237382361.1">
    <property type="nucleotide sequence ID" value="NZ_CP071793.1"/>
</dbReference>
<sequence length="4027" mass="443927">MSPHDTTPKPSEPADLDQVLAMLRRRDVHVSLEGDQLRLRAPKGALDARLKELLRSVKPALVAHLGRLRAARETIEARPDADRAPLSFAQARLWFVSRLSESGAAYNITGALRLRGPLDEEALARAVAAIVARHAVLRTRFVEVDGRPVQRVAPPPSDVLHRIDLRDREPASAEHETQRLAQNEALHRFDLAKGPLFRAVLAVLAPDHRVLLLNMHHIVADHWSVDVFVKELNALYDAYAAGASSPLPPLPIQYADYARWQVDHLTSDRLEPHLHWWRRALAGSRPDLALPYDFERPASSRQRGRVVPFSLSDATFEGLDALARERRVTRYATLVALYAALLYRYDGRGDLAIGTPIAGRDRAEVAPLIGFFVNTLVLRAKLSWHTTFSDLVDHVQQVVAEAQDHAEAPFEKVVEAVASGSDRELFRTILTHTREGRDEPMLGSAEVTPFEGDRVSGLGARTDLDIYFRESETGVRGFVCYREDLFHEETIVRLVERLTRLASAVVASPRTALSELVLSGEVAVPPFSPEAGNDREEGLAPLSYHQERLWFIDAFETGNVYVGHPTYHNVPLLALWRSDDPRGSGLDVARLGAALQGVVDRHEGLRTRFPSDKRGQVPVEGAEVDFESIALAGEPSAEELLAEALAATRRTFELESAPLVRGFVVTVVDPASSDADTGAPQMAVLALAAHHIAVDRRSLALLLDEWTLAYRDGLGALPSVLEMDYRQFAAHQRAYGDEVLESQMFYWRHRLHGSLQPLVLPTVGPRAGVHVYGEARERFRIEPEMAVRLREWAKGRGTTPFAALLTAFSALLRRYAGHREIVVGTLDDQRARNGARMIAPLANLLVLRLFLDESTAFGDLLGQVDAVERGARAHGAMPFDLLVTRLNPEKDMSRTALFDVLFQVEEDPWPEYALGGGTLQVHETNYGLGKYDVNLLLKADRDGGYEGFWVFNREYFYSFTMAQMVGHFQRLLGEMVARPSALVDRVPLLDEAERLRQAQTWNRTEAAFDSGATIHGLFASQVARTPERIALSCDDRHLTYATLDRRANRIAHVLREMGVGPDTLVAVCLERSIEMVVTMLAVLKAGGAYLNLDPDYPEERLTAMLADSGVRHLVTNAEANLATDREMLRLLLDRDAPHIEAQFDSAPHVTVDPHNLAYCIYTSGSTGRPKGCLVEHRQVVRLMCNDKLPFAFGPDDVWSLFHSYCFDFSVWEMYGALFYGGRVVVVPRHVARDTAAFAALVWRERVTVLSQIPTAFYQFIRECAALDDDCALRYLVFGGEALQPALLRPFHERFPAVVLVNMYGITEITVHASFRQVSTEDITRNAGNIGGPIPTTRLYLLDEAQRLLPVGVPGELFVGGLGVARGYLHRGALTAQRFLPDPYDDRPGARMYRTGDQARLLPDGSFEFLGRLDQQVKVRGFRIELGEVEAALNRLDGVGEAVVAVHGESAEKRLVAYVVADGLGVAEIRKRLAAAMPEHMVPALFVMLDRLPVTPSGKVDRRALPEPVPPSETAPLRPHASPTEEILAGIWREVLGVDMVHGDSEFFELGGHSLLATRVLARVRGFFGVRLPLQVVFEASRLGDLACRIDAARPAERASLPALGREPLPARIPLSFSQQRLWFLERLESPSSRYHMPVLLWLDGKLDVDALRRAWLALTERHASLRTRFREDDEAGEPYQAIDPEGYDPVTLMTIDAIAEARRDEEALRLAREVLARPFDLACDHLLRVVLVRLGVRRHLMALVLHHVVSDGWSLEVLAAELRELYLAFREEKPDPLPELGLQYADYALWQRRHLADAVLAEQFDYWRGALADAPPFLELPRDFATPPRRSYPAGTCPFFLDAKTSAALETLAAAQGATMFMTLLTGFALVLARTSGCRDLVIGTPEANRDRSELESLVGFFVNTLALRIRFESGDSISSLLERVRRTCLAAYDHRDLPFERLVEWLDPDRDPAQAPLFQVMLVWRNIPAREHNWTGLRLTSVQQPAEVAKFDLHLSLTRTDDGIAGVLEYDRELFAESSMLRLLRHFQRIAEAMAARPDADPFALPLVNDEEWVRMQSRLNPLTPRTASVPEPFADGTRTPDVLASFREQVARNPNGPAVSAGSVRWSYAELDQRSSTLAARLHRSGIGPESVVGLYLEREPDLIAAILAVWKAGGAFLPLGSSLGADHLRFLVEDGGAALVIAKDDPQNLFDPQLLMSPDTSEGSMACPEISLLPDQMAYLMYTSGSTGRPKGVAVTRAGLANFLVHSRATYAVDRGALVQGAIGFDATLHPLLAPLTAGGCITLVPEGRELDSLVATFLEERSFGLVHLTPAHLESLSGLLGPRAVRARIMALVSSGEALTASLAADWQHRLPETRVVNEYGPTEAVIDCTMYELAVGEAESLGTTVPIGRALAGSTVYVVDRALRPVPVGTVGELFIGGAQVARGYLGRPSRTATAFVPDPFAVDPGARMYRSGDLVRIVESRDGDLVLEFLGRIDNQVKIRGVRVELRGVEALLVSHSDVAAAAVLARDPAGDGGPGRGRGDKVLVAYLVGREHRTPDLDEVRAWLEKKLPPQAVPEHFEVLDDFPLTPNGKVHRAALGRRPLPKMGTAASVIEPPASPLERCLAEIWCAFLGVAEVGRGDHFFRLGGHSLTATRVVAALRHRLGIEMPLRWLFEAPRLCDLAERVATLHLDEDGDAAVAARITPRGYEEIPLSGNQKRLWFLSRLEGPNAAYNMPVVLRLRGSLDRDALRRAASAIAERHEVLRTTIEDVDGEPRARLLTEHPMPLVEVAVSEDESARGEAFVRDWVNARTAAPFDPARDCPLRVELLCLSRTDHVLVLMLHHIAGDGWSQGLLLRELSALYPAFAGGEPVDLPPLPVQFADVVAWQARRMDEDRRRALLDYWRAHLDGAPPLLELPTDRPRPTRSSTRGAMHRFALSAELTSGLNGLAVAHDCTLFMVLLAGFAEVLARWSGRRDLVIGTPVANRTSAEQEQLIGFFANTLPLRLQPEARGDLATTLASVRHACLEGYAHADLAFEELVEALQPRRDLSYAPIFQVMFVLQNFTEPELEHPDLEVVNQAREVVVSKFDMTLAMEEGPDGLFGAIEYNRDLFDEETVARLGEHLSRLWSAMVERPEEAVSRLPMLPDWERDAVMADGNPRPRDWGAPYEVESRFAGWVRQRPEATAIVYGDRRWTYAELDAEVARLTEVLASRGVGPEVPVVVMAERDPDLAAAFLAVQRLGAVFVGLDPAYPQRFAPVLRDCGGHLVVTHAALRDRLPEGDFDVLVWDEPSSMAVPEPNPNIERRRPHPENLAYLTYTSGSTGEPKGVQLTRAGLFQSAMALQAFMRVEPCSVFYFFASLNFDSSVIELALVFSSGAALDLGPDRERLLGDPLAAYVARNGITHLIAVPSAVATVEPCGDLPRCVILAGEVCPESLVRRWLPGRRIVNGYGPAEHTVAATLFACDGRPGATPIGSPVPNARTFVLDSDLQLAPLGIAGQLALAGPQVARGYRNRPGATAAVFVPNPFGPPGSRMYLTGDLVRRRPVDSDGEDRGFDFVGRLDDQVKIRGRRIEPGEVEAWLRGREDVADAVVVVRRERQMPYLAAYVTAMPEREPTVMKLRRLAAQSLPDYLQPSAWVLLDDMPRNASDKPDRDQLPEPGREAFGAVAFIPPRDALERELAALYSELLEVPSVGAYDGFFELGGHSLLTVRLVARIESRFGRRLPLAELFRHGSVAEVAELLRQDGAEPRRAPLVPLHGRGIGSPWFLLPGTGGNLVYFHELAQALGTRRKIVYGLQAVGLDGDGSTDRVKPHDSIEAIVAANLEALLDLDLDEAPIQLVGHSFGCYLAFEMACRLRQAGRPVAPLILLDTPAPRGDLDPPPDMDDADWLVDMATMLAGFHGRDCPLTRDDLAGCTWHSALARFAERLVADELLPAGTTAEDLEGPVAVFRAQSRMVYRPQTLGDFDLNLVRTRATAAGAASKAAAEDAQSWGWARLTSGAMHACWAQGDHATMLRHPHVEGLADLILSLAGSRGRKCQP</sequence>
<dbReference type="CDD" id="cd19531">
    <property type="entry name" value="LCL_NRPS-like"/>
    <property type="match status" value="4"/>
</dbReference>
<dbReference type="PROSITE" id="PS00455">
    <property type="entry name" value="AMP_BINDING"/>
    <property type="match status" value="2"/>
</dbReference>
<evidence type="ECO:0000259" key="5">
    <source>
        <dbReference type="PROSITE" id="PS50075"/>
    </source>
</evidence>
<dbReference type="PANTHER" id="PTHR45527:SF14">
    <property type="entry name" value="PLIPASTATIN SYNTHASE SUBUNIT B"/>
    <property type="match status" value="1"/>
</dbReference>
<feature type="domain" description="Carrier" evidence="5">
    <location>
        <begin position="3658"/>
        <end position="3733"/>
    </location>
</feature>
<dbReference type="Gene3D" id="3.30.559.10">
    <property type="entry name" value="Chloramphenicol acetyltransferase-like domain"/>
    <property type="match status" value="4"/>
</dbReference>
<dbReference type="NCBIfam" id="NF003417">
    <property type="entry name" value="PRK04813.1"/>
    <property type="match status" value="3"/>
</dbReference>
<dbReference type="Gene3D" id="3.30.559.30">
    <property type="entry name" value="Nonribosomal peptide synthetase, condensation domain"/>
    <property type="match status" value="4"/>
</dbReference>
<dbReference type="Pfam" id="PF00668">
    <property type="entry name" value="Condensation"/>
    <property type="match status" value="4"/>
</dbReference>
<reference evidence="6" key="1">
    <citation type="submission" date="2021-03" db="EMBL/GenBank/DDBJ databases">
        <title>Acanthopleuribacteraceae sp. M133.</title>
        <authorList>
            <person name="Wang G."/>
        </authorList>
    </citation>
    <scope>NUCLEOTIDE SEQUENCE</scope>
    <source>
        <strain evidence="6">M133</strain>
    </source>
</reference>